<protein>
    <submittedName>
        <fullName evidence="1">Uncharacterized protein</fullName>
    </submittedName>
</protein>
<evidence type="ECO:0000313" key="1">
    <source>
        <dbReference type="EMBL" id="OQD46212.1"/>
    </source>
</evidence>
<evidence type="ECO:0000313" key="2">
    <source>
        <dbReference type="Proteomes" id="UP000242219"/>
    </source>
</evidence>
<proteinExistence type="predicted"/>
<sequence>MANVQGRFSANSRSAYKETLTNTLKSYTKWVFQSACEIIASPDVGNKGAIYIGPWGKMYAITPEEN</sequence>
<organism evidence="1 2">
    <name type="scientific">Candidatus Brocadia sapporoensis</name>
    <dbReference type="NCBI Taxonomy" id="392547"/>
    <lineage>
        <taxon>Bacteria</taxon>
        <taxon>Pseudomonadati</taxon>
        <taxon>Planctomycetota</taxon>
        <taxon>Candidatus Brocadiia</taxon>
        <taxon>Candidatus Brocadiales</taxon>
        <taxon>Candidatus Brocadiaceae</taxon>
        <taxon>Candidatus Brocadia</taxon>
    </lineage>
</organism>
<dbReference type="EMBL" id="MJUW02000050">
    <property type="protein sequence ID" value="OQD46212.1"/>
    <property type="molecule type" value="Genomic_DNA"/>
</dbReference>
<reference evidence="1 2" key="1">
    <citation type="journal article" date="2016" name="Genome Announc.">
        <title>Draft Genome Sequence of the Anaerobic Ammonium-Oxidizing Bacterium 'Candidatus Brocadia sp. 40'.</title>
        <authorList>
            <person name="Ali M."/>
            <person name="Haroon M.F."/>
            <person name="Narita Y."/>
            <person name="Zhang L."/>
            <person name="Rangel Shaw D."/>
            <person name="Okabe S."/>
            <person name="Saikaly P.E."/>
        </authorList>
    </citation>
    <scope>NUCLEOTIDE SEQUENCE [LARGE SCALE GENOMIC DNA]</scope>
    <source>
        <strain evidence="1 2">40</strain>
    </source>
</reference>
<dbReference type="Proteomes" id="UP000242219">
    <property type="component" value="Unassembled WGS sequence"/>
</dbReference>
<dbReference type="AlphaFoldDB" id="A0A1V6M1E0"/>
<name>A0A1V6M1E0_9BACT</name>
<gene>
    <name evidence="1" type="ORF">BIY37_04430</name>
</gene>
<comment type="caution">
    <text evidence="1">The sequence shown here is derived from an EMBL/GenBank/DDBJ whole genome shotgun (WGS) entry which is preliminary data.</text>
</comment>
<accession>A0A1V6M1E0</accession>
<keyword evidence="2" id="KW-1185">Reference proteome</keyword>